<evidence type="ECO:0000256" key="1">
    <source>
        <dbReference type="SAM" id="MobiDB-lite"/>
    </source>
</evidence>
<evidence type="ECO:0008006" key="4">
    <source>
        <dbReference type="Google" id="ProtNLM"/>
    </source>
</evidence>
<protein>
    <recommendedName>
        <fullName evidence="4">Helix-turn-helix domain-containing protein</fullName>
    </recommendedName>
</protein>
<feature type="region of interest" description="Disordered" evidence="1">
    <location>
        <begin position="130"/>
        <end position="156"/>
    </location>
</feature>
<proteinExistence type="predicted"/>
<organism evidence="2 3">
    <name type="scientific">Alloalcanivorax gelatiniphagus</name>
    <dbReference type="NCBI Taxonomy" id="1194167"/>
    <lineage>
        <taxon>Bacteria</taxon>
        <taxon>Pseudomonadati</taxon>
        <taxon>Pseudomonadota</taxon>
        <taxon>Gammaproteobacteria</taxon>
        <taxon>Oceanospirillales</taxon>
        <taxon>Alcanivoracaceae</taxon>
        <taxon>Alloalcanivorax</taxon>
    </lineage>
</organism>
<comment type="caution">
    <text evidence="2">The sequence shown here is derived from an EMBL/GenBank/DDBJ whole genome shotgun (WGS) entry which is preliminary data.</text>
</comment>
<reference evidence="2 3" key="1">
    <citation type="submission" date="2019-05" db="EMBL/GenBank/DDBJ databases">
        <title>Genome of Alcanivorax gelatiniphagus, an oil degrading marine bacteria.</title>
        <authorList>
            <person name="Kwon K.K."/>
        </authorList>
    </citation>
    <scope>NUCLEOTIDE SEQUENCE [LARGE SCALE GENOMIC DNA]</scope>
    <source>
        <strain evidence="2 3">MEBiC 08158</strain>
    </source>
</reference>
<sequence>MALSRVKAKSRRAAGSFAALPHIVMESGDFRCLSGSAMKVLMCLLRQYTGKNNGDLSASYTQVKAWGIGSKSTLTRALEELQERNLIQQTREGRFLNPGGRCALYALTWQAIDDCDGKLDVGGTNVPPRKFTLGQAKNPVQKPYPERTESVPKGGH</sequence>
<dbReference type="InterPro" id="IPR036388">
    <property type="entry name" value="WH-like_DNA-bd_sf"/>
</dbReference>
<dbReference type="EMBL" id="VCQT01000022">
    <property type="protein sequence ID" value="TMW13747.1"/>
    <property type="molecule type" value="Genomic_DNA"/>
</dbReference>
<evidence type="ECO:0000313" key="2">
    <source>
        <dbReference type="EMBL" id="TMW13747.1"/>
    </source>
</evidence>
<dbReference type="Gene3D" id="1.10.10.10">
    <property type="entry name" value="Winged helix-like DNA-binding domain superfamily/Winged helix DNA-binding domain"/>
    <property type="match status" value="1"/>
</dbReference>
<gene>
    <name evidence="2" type="ORF">FGS76_06365</name>
</gene>
<keyword evidence="3" id="KW-1185">Reference proteome</keyword>
<accession>A0ABY2XMW8</accession>
<name>A0ABY2XMW8_9GAMM</name>
<evidence type="ECO:0000313" key="3">
    <source>
        <dbReference type="Proteomes" id="UP000739180"/>
    </source>
</evidence>
<dbReference type="Proteomes" id="UP000739180">
    <property type="component" value="Unassembled WGS sequence"/>
</dbReference>